<feature type="region of interest" description="Disordered" evidence="1">
    <location>
        <begin position="177"/>
        <end position="206"/>
    </location>
</feature>
<dbReference type="InterPro" id="IPR039537">
    <property type="entry name" value="Retrotran_Ty1/copia-like"/>
</dbReference>
<gene>
    <name evidence="3" type="ORF">Tco_0804265</name>
</gene>
<comment type="caution">
    <text evidence="3">The sequence shown here is derived from an EMBL/GenBank/DDBJ whole genome shotgun (WGS) entry which is preliminary data.</text>
</comment>
<feature type="region of interest" description="Disordered" evidence="1">
    <location>
        <begin position="633"/>
        <end position="669"/>
    </location>
</feature>
<reference evidence="3" key="1">
    <citation type="journal article" date="2022" name="Int. J. Mol. Sci.">
        <title>Draft Genome of Tanacetum Coccineum: Genomic Comparison of Closely Related Tanacetum-Family Plants.</title>
        <authorList>
            <person name="Yamashiro T."/>
            <person name="Shiraishi A."/>
            <person name="Nakayama K."/>
            <person name="Satake H."/>
        </authorList>
    </citation>
    <scope>NUCLEOTIDE SEQUENCE</scope>
</reference>
<dbReference type="InterPro" id="IPR001584">
    <property type="entry name" value="Integrase_cat-core"/>
</dbReference>
<evidence type="ECO:0000256" key="1">
    <source>
        <dbReference type="SAM" id="MobiDB-lite"/>
    </source>
</evidence>
<dbReference type="InterPro" id="IPR057670">
    <property type="entry name" value="SH3_retrovirus"/>
</dbReference>
<dbReference type="PANTHER" id="PTHR42648:SF32">
    <property type="entry name" value="RIBONUCLEASE H-LIKE DOMAIN, GAG-PRE-INTEGRASE DOMAIN PROTEIN-RELATED"/>
    <property type="match status" value="1"/>
</dbReference>
<keyword evidence="4" id="KW-1185">Reference proteome</keyword>
<feature type="compositionally biased region" description="Basic and acidic residues" evidence="1">
    <location>
        <begin position="649"/>
        <end position="658"/>
    </location>
</feature>
<sequence length="723" mass="82144">MENENPIRTLGDYSRPSHKGYQNTIELPDGNNVVPLRFDTFRLVQNGCSFHGLRSEDPNQLLKDFLKLVDSLDLDVANRERTRLRLFQISLPDQARNWLERLPAGSISTWEDLTTHFLAQFFPSRRTSKLRNDILMFQQHQVQIFYDHVNPATSQTIDQVAGGNLFASRCPEYIRPSSHRARKSNPTLDGSLSCPQTTQSSEQNPEQAFVDYASSCTDEAGGKWFSFKPEQNNLDARLSKFEADFKQQQSEMNNKIDTFLKDINDRMIGALLNDTIKNPKLNVNSTSLVLFAQIDGDVMFIELIKMYDDSSEEELGVSENVVTGEELEVGYFDKFPTRSELAYHKKLTYVSDFMIVEDIDSVIDPRLSQVVLGRPFVEISNMTHDLSLGIVKFAIRADEVAYKMPHKIEQYSLLSDLEKEHTKAVYFRNEEEKRRGVDYVMNKILGFYKECLELGPEYLIGLEENDECENGVAERKNRTLIEAARTMLVDSKLPTTFWAEAVNTACYVLNRVSVIKPHNKTPYELIHEITPLIDFMKPFGCPVTILNTMDHLGKFDGKADEGFFIGYSMVSKAIRVFNKRTRIVEETLNIRFLENAPNVIGNGPDWLFDVDSLTKSMNYMPVVVENQTNGITGTKDNIVAGPKDSEEDVSMKPTEEKNTNSTNSFNTVGTPVSAARPSFTNDDPSSPVNAAKPYNAFEDHLFERFSLFKNAFALPHIPNGVFN</sequence>
<dbReference type="InterPro" id="IPR036397">
    <property type="entry name" value="RNaseH_sf"/>
</dbReference>
<evidence type="ECO:0000313" key="4">
    <source>
        <dbReference type="Proteomes" id="UP001151760"/>
    </source>
</evidence>
<accession>A0ABQ5A7P3</accession>
<feature type="compositionally biased region" description="Polar residues" evidence="1">
    <location>
        <begin position="659"/>
        <end position="669"/>
    </location>
</feature>
<evidence type="ECO:0000313" key="3">
    <source>
        <dbReference type="EMBL" id="GJS97297.1"/>
    </source>
</evidence>
<dbReference type="Pfam" id="PF03732">
    <property type="entry name" value="Retrotrans_gag"/>
    <property type="match status" value="1"/>
</dbReference>
<proteinExistence type="predicted"/>
<dbReference type="Pfam" id="PF25597">
    <property type="entry name" value="SH3_retrovirus"/>
    <property type="match status" value="1"/>
</dbReference>
<dbReference type="Gene3D" id="3.30.420.10">
    <property type="entry name" value="Ribonuclease H-like superfamily/Ribonuclease H"/>
    <property type="match status" value="1"/>
</dbReference>
<protein>
    <submittedName>
        <fullName evidence="3">Ribonuclease H-like domain-containing protein</fullName>
    </submittedName>
</protein>
<feature type="compositionally biased region" description="Polar residues" evidence="1">
    <location>
        <begin position="184"/>
        <end position="206"/>
    </location>
</feature>
<evidence type="ECO:0000259" key="2">
    <source>
        <dbReference type="PROSITE" id="PS50994"/>
    </source>
</evidence>
<dbReference type="EMBL" id="BQNB010011951">
    <property type="protein sequence ID" value="GJS97297.1"/>
    <property type="molecule type" value="Genomic_DNA"/>
</dbReference>
<dbReference type="InterPro" id="IPR012337">
    <property type="entry name" value="RNaseH-like_sf"/>
</dbReference>
<reference evidence="3" key="2">
    <citation type="submission" date="2022-01" db="EMBL/GenBank/DDBJ databases">
        <authorList>
            <person name="Yamashiro T."/>
            <person name="Shiraishi A."/>
            <person name="Satake H."/>
            <person name="Nakayama K."/>
        </authorList>
    </citation>
    <scope>NUCLEOTIDE SEQUENCE</scope>
</reference>
<dbReference type="InterPro" id="IPR005162">
    <property type="entry name" value="Retrotrans_gag_dom"/>
</dbReference>
<feature type="domain" description="Integrase catalytic" evidence="2">
    <location>
        <begin position="332"/>
        <end position="530"/>
    </location>
</feature>
<organism evidence="3 4">
    <name type="scientific">Tanacetum coccineum</name>
    <dbReference type="NCBI Taxonomy" id="301880"/>
    <lineage>
        <taxon>Eukaryota</taxon>
        <taxon>Viridiplantae</taxon>
        <taxon>Streptophyta</taxon>
        <taxon>Embryophyta</taxon>
        <taxon>Tracheophyta</taxon>
        <taxon>Spermatophyta</taxon>
        <taxon>Magnoliopsida</taxon>
        <taxon>eudicotyledons</taxon>
        <taxon>Gunneridae</taxon>
        <taxon>Pentapetalae</taxon>
        <taxon>asterids</taxon>
        <taxon>campanulids</taxon>
        <taxon>Asterales</taxon>
        <taxon>Asteraceae</taxon>
        <taxon>Asteroideae</taxon>
        <taxon>Anthemideae</taxon>
        <taxon>Anthemidinae</taxon>
        <taxon>Tanacetum</taxon>
    </lineage>
</organism>
<dbReference type="PROSITE" id="PS50994">
    <property type="entry name" value="INTEGRASE"/>
    <property type="match status" value="1"/>
</dbReference>
<dbReference type="SUPFAM" id="SSF53098">
    <property type="entry name" value="Ribonuclease H-like"/>
    <property type="match status" value="1"/>
</dbReference>
<dbReference type="PANTHER" id="PTHR42648">
    <property type="entry name" value="TRANSPOSASE, PUTATIVE-RELATED"/>
    <property type="match status" value="1"/>
</dbReference>
<name>A0ABQ5A7P3_9ASTR</name>
<dbReference type="Proteomes" id="UP001151760">
    <property type="component" value="Unassembled WGS sequence"/>
</dbReference>